<dbReference type="InterPro" id="IPR029069">
    <property type="entry name" value="HotDog_dom_sf"/>
</dbReference>
<comment type="caution">
    <text evidence="3">The sequence shown here is derived from an EMBL/GenBank/DDBJ whole genome shotgun (WGS) entry which is preliminary data.</text>
</comment>
<organism evidence="3 4">
    <name type="scientific">Providencia sneebia DSM 19967</name>
    <dbReference type="NCBI Taxonomy" id="1141660"/>
    <lineage>
        <taxon>Bacteria</taxon>
        <taxon>Pseudomonadati</taxon>
        <taxon>Pseudomonadota</taxon>
        <taxon>Gammaproteobacteria</taxon>
        <taxon>Enterobacterales</taxon>
        <taxon>Morganellaceae</taxon>
        <taxon>Providencia</taxon>
    </lineage>
</organism>
<reference evidence="3 4" key="1">
    <citation type="journal article" date="2012" name="BMC Genomics">
        <title>Comparative genomics of bacteria in the genus Providencia isolated from wild Drosophila melanogaster.</title>
        <authorList>
            <person name="Galac M.R."/>
            <person name="Lazzaro B.P."/>
        </authorList>
    </citation>
    <scope>NUCLEOTIDE SEQUENCE [LARGE SCALE GENOMIC DNA]</scope>
    <source>
        <strain evidence="3 4">DSM 19967</strain>
    </source>
</reference>
<proteinExistence type="inferred from homology"/>
<dbReference type="Proteomes" id="UP000010290">
    <property type="component" value="Chromosome"/>
</dbReference>
<evidence type="ECO:0000256" key="1">
    <source>
        <dbReference type="ARBA" id="ARBA00005953"/>
    </source>
</evidence>
<dbReference type="PATRIC" id="fig|1141660.3.peg.2983"/>
<dbReference type="InterPro" id="IPR050563">
    <property type="entry name" value="4-hydroxybenzoyl-CoA_TE"/>
</dbReference>
<dbReference type="Gene3D" id="3.10.129.10">
    <property type="entry name" value="Hotdog Thioesterase"/>
    <property type="match status" value="1"/>
</dbReference>
<dbReference type="NCBIfam" id="TIGR00051">
    <property type="entry name" value="YbgC/FadM family acyl-CoA thioesterase"/>
    <property type="match status" value="1"/>
</dbReference>
<dbReference type="CDD" id="cd00586">
    <property type="entry name" value="4HBT"/>
    <property type="match status" value="1"/>
</dbReference>
<dbReference type="PANTHER" id="PTHR31793:SF24">
    <property type="entry name" value="LONG-CHAIN ACYL-COA THIOESTERASE FADM"/>
    <property type="match status" value="1"/>
</dbReference>
<dbReference type="PANTHER" id="PTHR31793">
    <property type="entry name" value="4-HYDROXYBENZOYL-COA THIOESTERASE FAMILY MEMBER"/>
    <property type="match status" value="1"/>
</dbReference>
<protein>
    <submittedName>
        <fullName evidence="3">4-hydroxybenzoyl-CoA thioesterase</fullName>
    </submittedName>
</protein>
<evidence type="ECO:0000313" key="4">
    <source>
        <dbReference type="Proteomes" id="UP000010290"/>
    </source>
</evidence>
<evidence type="ECO:0000256" key="2">
    <source>
        <dbReference type="ARBA" id="ARBA00022801"/>
    </source>
</evidence>
<accession>K8WBA2</accession>
<gene>
    <name evidence="3" type="ORF">OO7_14924</name>
</gene>
<dbReference type="SUPFAM" id="SSF54637">
    <property type="entry name" value="Thioesterase/thiol ester dehydrase-isomerase"/>
    <property type="match status" value="1"/>
</dbReference>
<keyword evidence="2" id="KW-0378">Hydrolase</keyword>
<dbReference type="GO" id="GO:0047617">
    <property type="term" value="F:fatty acyl-CoA hydrolase activity"/>
    <property type="evidence" value="ECO:0007669"/>
    <property type="project" value="TreeGrafter"/>
</dbReference>
<comment type="similarity">
    <text evidence="1">Belongs to the 4-hydroxybenzoyl-CoA thioesterase family.</text>
</comment>
<dbReference type="RefSeq" id="WP_008916720.1">
    <property type="nucleotide sequence ID" value="NZ_CM001773.1"/>
</dbReference>
<evidence type="ECO:0000313" key="3">
    <source>
        <dbReference type="EMBL" id="EKT53515.1"/>
    </source>
</evidence>
<dbReference type="InterPro" id="IPR006684">
    <property type="entry name" value="YbgC/YbaW"/>
</dbReference>
<dbReference type="Pfam" id="PF13279">
    <property type="entry name" value="4HBT_2"/>
    <property type="match status" value="1"/>
</dbReference>
<sequence>MATQIKVYGHHIDVFNHVNNARYLEFYEEARWAWLENHNLLNFLLKNNLGMVAVNININYCQGAVLFDQLTVISRLERIGTKSASCYQQIIREKNGKKTLISDVTVTFVFVELATNKSVVISGELLEHLEPLLQGESDQFIEVN</sequence>
<dbReference type="HOGENOM" id="CLU_101141_4_2_6"/>
<keyword evidence="4" id="KW-1185">Reference proteome</keyword>
<dbReference type="OrthoDB" id="9799036at2"/>
<name>K8WBA2_9GAMM</name>
<dbReference type="EMBL" id="AKKN01000013">
    <property type="protein sequence ID" value="EKT53515.1"/>
    <property type="molecule type" value="Genomic_DNA"/>
</dbReference>
<dbReference type="AlphaFoldDB" id="K8WBA2"/>